<sequence length="1142" mass="124557">MARPGHGFQRPRIDLIHRENDEPLSIDTLPDLIRFNAQYNPNHSFCKQAELHRASNTPDALEGQQLFRIRDISMQELNTALQACVGSLGRLIGYPQHTVNGHMAPVALCMESNVGLFIYLAALLELEIPVLLLSTRLSPSSIRHLLKETGAQTILLSPRLQSSLGQELDGIANALVTDPYVDHVCATPVNGNHSGGHRSIPSIDPGKPLHKARLQHPLILHSSGTTGLPKPIPVSGRYPLVYAACHEFPDDMAVDWANMSTLPLYHGFGLLAPCLSLSVGLSCCFPPSSIIPSAQSTIDLLEAFSAGSLMTVPSIMDDLLALSQQSEIPGPSNVTGLLRDLRFVAIGGGALNSSTASVLAEQGIKLLLHYGVTELGALAPIFCPGPDYDWHYVRLRTDFGLSLEPITEPGTRNGFTGVEQSGSGGQRFKLVGCPVGSDQRFEIQDEMLKNNISSRVEVRLLGRRDDLIVLKTGEKVVARLIEDTLMADENVSSAVCVGDGYFELVVIVQPSPSTVMDEVELINHIWGLVQKINPLLDQHARISSRAAIILKPPSKTIPRSDKGSVMRKEVHDLFKTEIEAAYANLDLELSPSVSLDMNNVEQSIVDMLQSVSGLRFSQNVFGADDDFFENGMDSLQSVRLARLINAAIGKGANMRPNVSAEYIYRHPTIRLLSNAVKLLYSGNEKTPIKRDRAAEMRCLVEDFSEDKPGPPINTRLGPLDLTAAEKPHKGNKKVVLLTGSTGNLGAHVLSCLCRDQSVSRVFCLLRPKKVGSDSQSENPERPIGSSNSEAPTGKAGANSAYERQNRALSDAGIQLSKDCWDKIRLLEGTRDVAATDLGLCAHQLSQIARSAVTHVIHMAWPMDFNRTLQSFTPHIRAVQSLVRLARSAHSLHPPHTPPVRLLFTSSIAVLRNHDPNDAQGLGVAVPETAASVDPLLTAEMGYAEAKWVCEQMLLRAGRQAMAEIETMTVRVGQLSGPERDGVWKTEEHIPALLRASQTISMFPRLKGNMSWLPVDRAAKSLVEVLFQPGPVTPEEAVFHLENPIRQSSQDFVSIARSEMGMSDTSTVVGFDEWVDQVTKAGCAPSLVPFFRHHFQALASGSVILGTTRARRSSRTLRGISAISKDLMAKYIGRWKKAGFLEP</sequence>
<dbReference type="PROSITE" id="PS00455">
    <property type="entry name" value="AMP_BINDING"/>
    <property type="match status" value="1"/>
</dbReference>
<dbReference type="SUPFAM" id="SSF56801">
    <property type="entry name" value="Acetyl-CoA synthetase-like"/>
    <property type="match status" value="1"/>
</dbReference>
<evidence type="ECO:0000256" key="2">
    <source>
        <dbReference type="ARBA" id="ARBA00022553"/>
    </source>
</evidence>
<dbReference type="InterPro" id="IPR013120">
    <property type="entry name" value="FAR_NAD-bd"/>
</dbReference>
<dbReference type="Pfam" id="PF23562">
    <property type="entry name" value="AMP-binding_C_3"/>
    <property type="match status" value="1"/>
</dbReference>
<dbReference type="SMART" id="SM00823">
    <property type="entry name" value="PKS_PP"/>
    <property type="match status" value="1"/>
</dbReference>
<evidence type="ECO:0000259" key="4">
    <source>
        <dbReference type="PROSITE" id="PS50075"/>
    </source>
</evidence>
<dbReference type="Proteomes" id="UP000078559">
    <property type="component" value="Chromosome 4"/>
</dbReference>
<evidence type="ECO:0000256" key="1">
    <source>
        <dbReference type="ARBA" id="ARBA00022450"/>
    </source>
</evidence>
<dbReference type="Pfam" id="PF00501">
    <property type="entry name" value="AMP-binding"/>
    <property type="match status" value="1"/>
</dbReference>
<protein>
    <submittedName>
        <fullName evidence="5">Polyketide synthase 29</fullName>
    </submittedName>
</protein>
<keyword evidence="6" id="KW-1185">Reference proteome</keyword>
<dbReference type="AlphaFoldDB" id="A0A194VYY8"/>
<dbReference type="PROSITE" id="PS50075">
    <property type="entry name" value="CARRIER"/>
    <property type="match status" value="1"/>
</dbReference>
<proteinExistence type="predicted"/>
<reference evidence="5" key="1">
    <citation type="submission" date="2014-12" db="EMBL/GenBank/DDBJ databases">
        <title>Genome Sequence of Valsa Canker Pathogens Uncovers a Specific Adaption of Colonization on Woody Bark.</title>
        <authorList>
            <person name="Yin Z."/>
            <person name="Liu H."/>
            <person name="Gao X."/>
            <person name="Li Z."/>
            <person name="Song N."/>
            <person name="Ke X."/>
            <person name="Dai Q."/>
            <person name="Wu Y."/>
            <person name="Sun Y."/>
            <person name="Xu J.-R."/>
            <person name="Kang Z.K."/>
            <person name="Wang L."/>
            <person name="Huang L."/>
        </authorList>
    </citation>
    <scope>NUCLEOTIDE SEQUENCE [LARGE SCALE GENOMIC DNA]</scope>
    <source>
        <strain evidence="5">03-8</strain>
    </source>
</reference>
<dbReference type="PANTHER" id="PTHR43439">
    <property type="entry name" value="PHENYLACETATE-COENZYME A LIGASE"/>
    <property type="match status" value="1"/>
</dbReference>
<dbReference type="Pfam" id="PF00550">
    <property type="entry name" value="PP-binding"/>
    <property type="match status" value="1"/>
</dbReference>
<evidence type="ECO:0000313" key="5">
    <source>
        <dbReference type="EMBL" id="KUI69010.1"/>
    </source>
</evidence>
<dbReference type="InterPro" id="IPR036291">
    <property type="entry name" value="NAD(P)-bd_dom_sf"/>
</dbReference>
<dbReference type="InterPro" id="IPR020806">
    <property type="entry name" value="PKS_PP-bd"/>
</dbReference>
<gene>
    <name evidence="5" type="ORF">VM1G_04332</name>
</gene>
<evidence type="ECO:0000256" key="3">
    <source>
        <dbReference type="SAM" id="MobiDB-lite"/>
    </source>
</evidence>
<dbReference type="Gene3D" id="3.40.50.720">
    <property type="entry name" value="NAD(P)-binding Rossmann-like Domain"/>
    <property type="match status" value="1"/>
</dbReference>
<keyword evidence="2" id="KW-0597">Phosphoprotein</keyword>
<name>A0A194VYY8_CYTMA</name>
<feature type="region of interest" description="Disordered" evidence="3">
    <location>
        <begin position="770"/>
        <end position="800"/>
    </location>
</feature>
<evidence type="ECO:0000313" key="6">
    <source>
        <dbReference type="Proteomes" id="UP000078559"/>
    </source>
</evidence>
<dbReference type="InterPro" id="IPR042099">
    <property type="entry name" value="ANL_N_sf"/>
</dbReference>
<feature type="domain" description="Carrier" evidence="4">
    <location>
        <begin position="595"/>
        <end position="680"/>
    </location>
</feature>
<dbReference type="Gene3D" id="1.10.1200.10">
    <property type="entry name" value="ACP-like"/>
    <property type="match status" value="1"/>
</dbReference>
<dbReference type="PANTHER" id="PTHR43439:SF2">
    <property type="entry name" value="ENZYME, PUTATIVE (JCVI)-RELATED"/>
    <property type="match status" value="1"/>
</dbReference>
<dbReference type="InterPro" id="IPR000873">
    <property type="entry name" value="AMP-dep_synth/lig_dom"/>
</dbReference>
<accession>A0A194VYY8</accession>
<dbReference type="InterPro" id="IPR051414">
    <property type="entry name" value="Adenylate-forming_Reductase"/>
</dbReference>
<dbReference type="InterPro" id="IPR020845">
    <property type="entry name" value="AMP-binding_CS"/>
</dbReference>
<dbReference type="EMBL" id="CM003101">
    <property type="protein sequence ID" value="KUI69010.1"/>
    <property type="molecule type" value="Genomic_DNA"/>
</dbReference>
<dbReference type="SUPFAM" id="SSF51735">
    <property type="entry name" value="NAD(P)-binding Rossmann-fold domains"/>
    <property type="match status" value="1"/>
</dbReference>
<dbReference type="InterPro" id="IPR009081">
    <property type="entry name" value="PP-bd_ACP"/>
</dbReference>
<keyword evidence="1" id="KW-0596">Phosphopantetheine</keyword>
<dbReference type="InterPro" id="IPR036736">
    <property type="entry name" value="ACP-like_sf"/>
</dbReference>
<dbReference type="SUPFAM" id="SSF47336">
    <property type="entry name" value="ACP-like"/>
    <property type="match status" value="1"/>
</dbReference>
<organism evidence="5 6">
    <name type="scientific">Cytospora mali</name>
    <name type="common">Apple Valsa canker fungus</name>
    <name type="synonym">Valsa mali</name>
    <dbReference type="NCBI Taxonomy" id="578113"/>
    <lineage>
        <taxon>Eukaryota</taxon>
        <taxon>Fungi</taxon>
        <taxon>Dikarya</taxon>
        <taxon>Ascomycota</taxon>
        <taxon>Pezizomycotina</taxon>
        <taxon>Sordariomycetes</taxon>
        <taxon>Sordariomycetidae</taxon>
        <taxon>Diaporthales</taxon>
        <taxon>Cytosporaceae</taxon>
        <taxon>Cytospora</taxon>
    </lineage>
</organism>
<dbReference type="SMR" id="A0A194VYY8"/>
<dbReference type="GO" id="GO:0031177">
    <property type="term" value="F:phosphopantetheine binding"/>
    <property type="evidence" value="ECO:0007669"/>
    <property type="project" value="InterPro"/>
</dbReference>
<dbReference type="Pfam" id="PF07993">
    <property type="entry name" value="NAD_binding_4"/>
    <property type="match status" value="1"/>
</dbReference>
<dbReference type="OrthoDB" id="429813at2759"/>
<dbReference type="Gene3D" id="3.40.50.12780">
    <property type="entry name" value="N-terminal domain of ligase-like"/>
    <property type="match status" value="1"/>
</dbReference>